<sequence length="86" mass="8786">MKKKLAAIFIASAMTVAGTAAATAATPAPSIKKPSKAAGEGTATHEMSETSETQKSEGTGTDMKKGMKKVAKKASKIHTPKPKATK</sequence>
<accession>A0A6J7CF96</accession>
<organism evidence="7">
    <name type="scientific">freshwater metagenome</name>
    <dbReference type="NCBI Taxonomy" id="449393"/>
    <lineage>
        <taxon>unclassified sequences</taxon>
        <taxon>metagenomes</taxon>
        <taxon>ecological metagenomes</taxon>
    </lineage>
</organism>
<evidence type="ECO:0000256" key="1">
    <source>
        <dbReference type="SAM" id="MobiDB-lite"/>
    </source>
</evidence>
<evidence type="ECO:0000313" key="5">
    <source>
        <dbReference type="EMBL" id="CAB4779137.1"/>
    </source>
</evidence>
<feature type="compositionally biased region" description="Basic and acidic residues" evidence="1">
    <location>
        <begin position="46"/>
        <end position="55"/>
    </location>
</feature>
<evidence type="ECO:0000313" key="8">
    <source>
        <dbReference type="EMBL" id="CAB4934544.1"/>
    </source>
</evidence>
<evidence type="ECO:0000313" key="2">
    <source>
        <dbReference type="EMBL" id="CAB4335280.1"/>
    </source>
</evidence>
<evidence type="ECO:0000313" key="4">
    <source>
        <dbReference type="EMBL" id="CAB4716188.1"/>
    </source>
</evidence>
<feature type="region of interest" description="Disordered" evidence="1">
    <location>
        <begin position="19"/>
        <end position="86"/>
    </location>
</feature>
<dbReference type="EMBL" id="CAFBLD010000001">
    <property type="protein sequence ID" value="CAB4855614.1"/>
    <property type="molecule type" value="Genomic_DNA"/>
</dbReference>
<evidence type="ECO:0000313" key="10">
    <source>
        <dbReference type="EMBL" id="CAB5072191.1"/>
    </source>
</evidence>
<name>A0A6J7CF96_9ZZZZ</name>
<feature type="compositionally biased region" description="Low complexity" evidence="1">
    <location>
        <begin position="19"/>
        <end position="38"/>
    </location>
</feature>
<evidence type="ECO:0000313" key="6">
    <source>
        <dbReference type="EMBL" id="CAB4822359.1"/>
    </source>
</evidence>
<evidence type="ECO:0000313" key="9">
    <source>
        <dbReference type="EMBL" id="CAB4968500.1"/>
    </source>
</evidence>
<evidence type="ECO:0000313" key="7">
    <source>
        <dbReference type="EMBL" id="CAB4855614.1"/>
    </source>
</evidence>
<proteinExistence type="predicted"/>
<dbReference type="EMBL" id="CAFBOC010000001">
    <property type="protein sequence ID" value="CAB4968500.1"/>
    <property type="molecule type" value="Genomic_DNA"/>
</dbReference>
<dbReference type="EMBL" id="CAFBQX010000003">
    <property type="protein sequence ID" value="CAB5072191.1"/>
    <property type="molecule type" value="Genomic_DNA"/>
</dbReference>
<dbReference type="EMBL" id="CAFBNH010000001">
    <property type="protein sequence ID" value="CAB4934544.1"/>
    <property type="molecule type" value="Genomic_DNA"/>
</dbReference>
<evidence type="ECO:0000313" key="3">
    <source>
        <dbReference type="EMBL" id="CAB4692518.1"/>
    </source>
</evidence>
<protein>
    <submittedName>
        <fullName evidence="7">Unannotated protein</fullName>
    </submittedName>
</protein>
<dbReference type="EMBL" id="CAEZZW010000003">
    <property type="protein sequence ID" value="CAB4779137.1"/>
    <property type="molecule type" value="Genomic_DNA"/>
</dbReference>
<dbReference type="AlphaFoldDB" id="A0A6J7CF96"/>
<gene>
    <name evidence="3" type="ORF">UFOPK2510_00791</name>
    <name evidence="4" type="ORF">UFOPK2718_00143</name>
    <name evidence="5" type="ORF">UFOPK2936_00761</name>
    <name evidence="6" type="ORF">UFOPK3174_00314</name>
    <name evidence="7" type="ORF">UFOPK3328_00092</name>
    <name evidence="8" type="ORF">UFOPK3779_00092</name>
    <name evidence="9" type="ORF">UFOPK3913_00118</name>
    <name evidence="2" type="ORF">UFOPK4107_00547</name>
    <name evidence="10" type="ORF">UFOPK4403_00735</name>
</gene>
<dbReference type="EMBL" id="CAEZXO010000004">
    <property type="protein sequence ID" value="CAB4692518.1"/>
    <property type="molecule type" value="Genomic_DNA"/>
</dbReference>
<dbReference type="EMBL" id="CAESAE010000003">
    <property type="protein sequence ID" value="CAB4335280.1"/>
    <property type="molecule type" value="Genomic_DNA"/>
</dbReference>
<dbReference type="EMBL" id="CAFABH010000003">
    <property type="protein sequence ID" value="CAB4822359.1"/>
    <property type="molecule type" value="Genomic_DNA"/>
</dbReference>
<feature type="compositionally biased region" description="Basic residues" evidence="1">
    <location>
        <begin position="66"/>
        <end position="86"/>
    </location>
</feature>
<reference evidence="7" key="1">
    <citation type="submission" date="2020-05" db="EMBL/GenBank/DDBJ databases">
        <authorList>
            <person name="Chiriac C."/>
            <person name="Salcher M."/>
            <person name="Ghai R."/>
            <person name="Kavagutti S V."/>
        </authorList>
    </citation>
    <scope>NUCLEOTIDE SEQUENCE</scope>
</reference>
<dbReference type="EMBL" id="CAEZYM010000001">
    <property type="protein sequence ID" value="CAB4716188.1"/>
    <property type="molecule type" value="Genomic_DNA"/>
</dbReference>